<dbReference type="EMBL" id="CP116346">
    <property type="protein sequence ID" value="WIT13546.1"/>
    <property type="molecule type" value="Genomic_DNA"/>
</dbReference>
<sequence length="244" mass="27178">MNAAKPPVRKPSPAPRPARPTASTKPAPQARKPAEPLSDGELEQLQALLDKVPAPLEPLDVSMLDGYLIGVLLQPKPIAMSDWAPHVLDSEGRKPPPSYNGEQLFELIRRRHRELNLAIVDRQWFDPWVFELEDEADPSEVVFPWVAGFALATELFPELMRLDAAQLLEPLAAIYMHLDADDLEDADELLEEIETLEPPADLEEAVESLVSATLLLADVSRPQPAQPSPKRPPARKGPPQRRRF</sequence>
<evidence type="ECO:0000256" key="1">
    <source>
        <dbReference type="SAM" id="MobiDB-lite"/>
    </source>
</evidence>
<accession>A0AA95NLU3</accession>
<name>A0AA95NLU3_9BURK</name>
<dbReference type="KEGG" id="pais:PFX98_08000"/>
<dbReference type="InterPro" id="IPR036255">
    <property type="entry name" value="YgfB-like_sf"/>
</dbReference>
<dbReference type="Gene3D" id="1.20.120.740">
    <property type="entry name" value="YgfB uncharacterised protein family UPF0149, PF03695"/>
    <property type="match status" value="1"/>
</dbReference>
<feature type="compositionally biased region" description="Pro residues" evidence="1">
    <location>
        <begin position="9"/>
        <end position="18"/>
    </location>
</feature>
<dbReference type="Pfam" id="PF03695">
    <property type="entry name" value="UPF0149"/>
    <property type="match status" value="1"/>
</dbReference>
<protein>
    <submittedName>
        <fullName evidence="2">YecA family protein</fullName>
    </submittedName>
</protein>
<dbReference type="AlphaFoldDB" id="A0AA95NLU3"/>
<evidence type="ECO:0000313" key="3">
    <source>
        <dbReference type="Proteomes" id="UP001177769"/>
    </source>
</evidence>
<feature type="region of interest" description="Disordered" evidence="1">
    <location>
        <begin position="220"/>
        <end position="244"/>
    </location>
</feature>
<proteinExistence type="predicted"/>
<evidence type="ECO:0000313" key="2">
    <source>
        <dbReference type="EMBL" id="WIT13546.1"/>
    </source>
</evidence>
<feature type="compositionally biased region" description="Low complexity" evidence="1">
    <location>
        <begin position="19"/>
        <end position="28"/>
    </location>
</feature>
<dbReference type="RefSeq" id="WP_285234662.1">
    <property type="nucleotide sequence ID" value="NZ_CP116346.1"/>
</dbReference>
<feature type="compositionally biased region" description="Basic residues" evidence="1">
    <location>
        <begin position="232"/>
        <end position="244"/>
    </location>
</feature>
<gene>
    <name evidence="2" type="ORF">PFX98_08000</name>
</gene>
<organism evidence="2 3">
    <name type="scientific">Paucibacter sediminis</name>
    <dbReference type="NCBI Taxonomy" id="3019553"/>
    <lineage>
        <taxon>Bacteria</taxon>
        <taxon>Pseudomonadati</taxon>
        <taxon>Pseudomonadota</taxon>
        <taxon>Betaproteobacteria</taxon>
        <taxon>Burkholderiales</taxon>
        <taxon>Sphaerotilaceae</taxon>
        <taxon>Roseateles</taxon>
    </lineage>
</organism>
<dbReference type="NCBIfam" id="TIGR02292">
    <property type="entry name" value="ygfB_yecA"/>
    <property type="match status" value="1"/>
</dbReference>
<dbReference type="SUPFAM" id="SSF101327">
    <property type="entry name" value="YgfB-like"/>
    <property type="match status" value="1"/>
</dbReference>
<keyword evidence="3" id="KW-1185">Reference proteome</keyword>
<dbReference type="InterPro" id="IPR011978">
    <property type="entry name" value="YgfB-like"/>
</dbReference>
<feature type="region of interest" description="Disordered" evidence="1">
    <location>
        <begin position="1"/>
        <end position="41"/>
    </location>
</feature>
<dbReference type="Proteomes" id="UP001177769">
    <property type="component" value="Chromosome"/>
</dbReference>
<reference evidence="2" key="1">
    <citation type="submission" date="2023-01" db="EMBL/GenBank/DDBJ databases">
        <title>Whole genome sequence of Paucibacter sp. S2-9 isolated from pond sediment.</title>
        <authorList>
            <person name="Jung J.Y."/>
        </authorList>
    </citation>
    <scope>NUCLEOTIDE SEQUENCE</scope>
    <source>
        <strain evidence="2">S2-9</strain>
    </source>
</reference>